<evidence type="ECO:0000313" key="3">
    <source>
        <dbReference type="Proteomes" id="UP000189681"/>
    </source>
</evidence>
<dbReference type="PANTHER" id="PTHR42731:SF1">
    <property type="entry name" value="RADICAL SAM DOMAIN PROTEIN"/>
    <property type="match status" value="1"/>
</dbReference>
<dbReference type="Pfam" id="PF04055">
    <property type="entry name" value="Radical_SAM"/>
    <property type="match status" value="1"/>
</dbReference>
<dbReference type="STRING" id="1004156.AYP45_11700"/>
<reference evidence="2 3" key="1">
    <citation type="journal article" date="2017" name="Water Res.">
        <title>Discovery and metagenomic analysis of an anammox bacterial enrichment related to Candidatus "Brocadia caroliniensis" in a full-scale glycerol-fed nitritation-denitritation separate centrate treatment process.</title>
        <authorList>
            <person name="Park H."/>
            <person name="Brotto A.C."/>
            <person name="van Loosdrecht M.C."/>
            <person name="Chandran K."/>
        </authorList>
    </citation>
    <scope>NUCLEOTIDE SEQUENCE [LARGE SCALE GENOMIC DNA]</scope>
    <source>
        <strain evidence="2">26THWARD</strain>
    </source>
</reference>
<dbReference type="PROSITE" id="PS51918">
    <property type="entry name" value="RADICAL_SAM"/>
    <property type="match status" value="1"/>
</dbReference>
<organism evidence="2 3">
    <name type="scientific">Candidatus Brocadia carolinensis</name>
    <dbReference type="NCBI Taxonomy" id="1004156"/>
    <lineage>
        <taxon>Bacteria</taxon>
        <taxon>Pseudomonadati</taxon>
        <taxon>Planctomycetota</taxon>
        <taxon>Candidatus Brocadiia</taxon>
        <taxon>Candidatus Brocadiales</taxon>
        <taxon>Candidatus Brocadiaceae</taxon>
        <taxon>Candidatus Brocadia</taxon>
    </lineage>
</organism>
<dbReference type="AlphaFoldDB" id="A0A1V4AS46"/>
<dbReference type="SFLD" id="SFLDG01082">
    <property type="entry name" value="B12-binding_domain_containing"/>
    <property type="match status" value="1"/>
</dbReference>
<protein>
    <submittedName>
        <fullName evidence="2">B12-binding domain-containing radical SAM protein</fullName>
    </submittedName>
</protein>
<dbReference type="InterPro" id="IPR058240">
    <property type="entry name" value="rSAM_sf"/>
</dbReference>
<name>A0A1V4AS46_9BACT</name>
<dbReference type="NCBIfam" id="TIGR03960">
    <property type="entry name" value="rSAM_fuse_unch"/>
    <property type="match status" value="1"/>
</dbReference>
<proteinExistence type="predicted"/>
<dbReference type="GO" id="GO:0003824">
    <property type="term" value="F:catalytic activity"/>
    <property type="evidence" value="ECO:0007669"/>
    <property type="project" value="InterPro"/>
</dbReference>
<dbReference type="SMART" id="SM00729">
    <property type="entry name" value="Elp3"/>
    <property type="match status" value="1"/>
</dbReference>
<dbReference type="InterPro" id="IPR007197">
    <property type="entry name" value="rSAM"/>
</dbReference>
<dbReference type="InterPro" id="IPR045784">
    <property type="entry name" value="Radical_SAM_N2"/>
</dbReference>
<dbReference type="Pfam" id="PF19864">
    <property type="entry name" value="Radical_SAM_N2"/>
    <property type="match status" value="1"/>
</dbReference>
<dbReference type="Proteomes" id="UP000189681">
    <property type="component" value="Unassembled WGS sequence"/>
</dbReference>
<dbReference type="CDD" id="cd01335">
    <property type="entry name" value="Radical_SAM"/>
    <property type="match status" value="1"/>
</dbReference>
<sequence>MTNALKLFITENLLPMVEMPGQYIGGEWNSIVKEHTDSRIKMVLAFPDTYSIGMSHLGIQILYGLLNEREDTVCERVFAPLADMETLMRKHKLPLFSLETYTPLREFDIVGFSLQYELSYTNILNMLNLSEIPVLAAERSEADPLIIAGGPAAISPEPLADFIDIFLVGDGEECLPQLIELWKDMKRRKLPRNEKIILIAKTLKNAYAPSLFTVTYRRDNTIEQIRPRVDGLPTLIRSASVKDLNQAYFPTKPIVPYVKTIHDRITIEVMRGCTQGCRFCQSGMSKRPTRPRTVENIVNLAELCYANTGHNEISLASLSISDYPALPSLMEQMNQAFHPRQVNISFPSLRVNEQLILLPSLLNVVRKSGLTLAPEAATQTLRKIINKDITDEDLYNGVREAFKQGWNLVKLYFMVGLPTETDDDIDAIARLAYKVSDLKKDISGNFGQVNISIAPFVPKAHTPFQWHPMITLQRIKEIRNRLFDRIRRKCIRIKFHNAERSILEGVFARGDRRLGKVIYQAWLDGCKFDAWEEHFNFQKWVEAFQKAGVNWTFYVHRQRDDVEVFPWDHISCGVVKPFLIEERQRSFHEAVTPDCRTAECPECGSCARSQNFCAV</sequence>
<accession>A0A1V4AS46</accession>
<dbReference type="GO" id="GO:0051536">
    <property type="term" value="F:iron-sulfur cluster binding"/>
    <property type="evidence" value="ECO:0007669"/>
    <property type="project" value="InterPro"/>
</dbReference>
<comment type="caution">
    <text evidence="2">The sequence shown here is derived from an EMBL/GenBank/DDBJ whole genome shotgun (WGS) entry which is preliminary data.</text>
</comment>
<dbReference type="InterPro" id="IPR023404">
    <property type="entry name" value="rSAM_horseshoe"/>
</dbReference>
<dbReference type="SFLD" id="SFLDS00029">
    <property type="entry name" value="Radical_SAM"/>
    <property type="match status" value="1"/>
</dbReference>
<evidence type="ECO:0000259" key="1">
    <source>
        <dbReference type="PROSITE" id="PS51918"/>
    </source>
</evidence>
<gene>
    <name evidence="2" type="ORF">AYP45_11700</name>
</gene>
<evidence type="ECO:0000313" key="2">
    <source>
        <dbReference type="EMBL" id="OOP55940.1"/>
    </source>
</evidence>
<dbReference type="PANTHER" id="PTHR42731">
    <property type="entry name" value="SLL1084 PROTEIN"/>
    <property type="match status" value="1"/>
</dbReference>
<dbReference type="SUPFAM" id="SSF102114">
    <property type="entry name" value="Radical SAM enzymes"/>
    <property type="match status" value="1"/>
</dbReference>
<dbReference type="Gene3D" id="3.80.30.20">
    <property type="entry name" value="tm_1862 like domain"/>
    <property type="match status" value="1"/>
</dbReference>
<dbReference type="InterPro" id="IPR006638">
    <property type="entry name" value="Elp3/MiaA/NifB-like_rSAM"/>
</dbReference>
<dbReference type="InterPro" id="IPR023862">
    <property type="entry name" value="CHP03960_rSAM"/>
</dbReference>
<feature type="domain" description="Radical SAM core" evidence="1">
    <location>
        <begin position="259"/>
        <end position="494"/>
    </location>
</feature>
<dbReference type="EMBL" id="AYTS01000107">
    <property type="protein sequence ID" value="OOP55940.1"/>
    <property type="molecule type" value="Genomic_DNA"/>
</dbReference>